<proteinExistence type="predicted"/>
<protein>
    <submittedName>
        <fullName evidence="2">Uncharacterized protein</fullName>
    </submittedName>
</protein>
<feature type="compositionally biased region" description="Basic and acidic residues" evidence="1">
    <location>
        <begin position="54"/>
        <end position="74"/>
    </location>
</feature>
<comment type="caution">
    <text evidence="2">The sequence shown here is derived from an EMBL/GenBank/DDBJ whole genome shotgun (WGS) entry which is preliminary data.</text>
</comment>
<evidence type="ECO:0000313" key="2">
    <source>
        <dbReference type="EMBL" id="GFT39413.1"/>
    </source>
</evidence>
<dbReference type="Proteomes" id="UP000887013">
    <property type="component" value="Unassembled WGS sequence"/>
</dbReference>
<keyword evidence="3" id="KW-1185">Reference proteome</keyword>
<evidence type="ECO:0000313" key="3">
    <source>
        <dbReference type="Proteomes" id="UP000887013"/>
    </source>
</evidence>
<feature type="region of interest" description="Disordered" evidence="1">
    <location>
        <begin position="50"/>
        <end position="74"/>
    </location>
</feature>
<evidence type="ECO:0000256" key="1">
    <source>
        <dbReference type="SAM" id="MobiDB-lite"/>
    </source>
</evidence>
<dbReference type="EMBL" id="BMAW01014554">
    <property type="protein sequence ID" value="GFT39413.1"/>
    <property type="molecule type" value="Genomic_DNA"/>
</dbReference>
<dbReference type="AlphaFoldDB" id="A0A8X6TSE7"/>
<organism evidence="2 3">
    <name type="scientific">Nephila pilipes</name>
    <name type="common">Giant wood spider</name>
    <name type="synonym">Nephila maculata</name>
    <dbReference type="NCBI Taxonomy" id="299642"/>
    <lineage>
        <taxon>Eukaryota</taxon>
        <taxon>Metazoa</taxon>
        <taxon>Ecdysozoa</taxon>
        <taxon>Arthropoda</taxon>
        <taxon>Chelicerata</taxon>
        <taxon>Arachnida</taxon>
        <taxon>Araneae</taxon>
        <taxon>Araneomorphae</taxon>
        <taxon>Entelegynae</taxon>
        <taxon>Araneoidea</taxon>
        <taxon>Nephilidae</taxon>
        <taxon>Nephila</taxon>
    </lineage>
</organism>
<sequence>MKTPQIHGSATSNLAMSYWEHRFSAPVAAVTVPLSSARNFSCRKRRLVVRHRSRPAEEEQIRQNSPRRDSKFPA</sequence>
<reference evidence="2" key="1">
    <citation type="submission" date="2020-08" db="EMBL/GenBank/DDBJ databases">
        <title>Multicomponent nature underlies the extraordinary mechanical properties of spider dragline silk.</title>
        <authorList>
            <person name="Kono N."/>
            <person name="Nakamura H."/>
            <person name="Mori M."/>
            <person name="Yoshida Y."/>
            <person name="Ohtoshi R."/>
            <person name="Malay A.D."/>
            <person name="Moran D.A.P."/>
            <person name="Tomita M."/>
            <person name="Numata K."/>
            <person name="Arakawa K."/>
        </authorList>
    </citation>
    <scope>NUCLEOTIDE SEQUENCE</scope>
</reference>
<accession>A0A8X6TSE7</accession>
<gene>
    <name evidence="2" type="ORF">NPIL_309231</name>
</gene>
<name>A0A8X6TSE7_NEPPI</name>